<dbReference type="RefSeq" id="WP_003181437.1">
    <property type="nucleotide sequence ID" value="NZ_CM001558.1"/>
</dbReference>
<dbReference type="PANTHER" id="PTHR31299">
    <property type="entry name" value="ESTERASE, PUTATIVE (AFU_ORTHOLOGUE AFUA_1G05850)-RELATED"/>
    <property type="match status" value="1"/>
</dbReference>
<dbReference type="InterPro" id="IPR052036">
    <property type="entry name" value="Hydrolase/PRTase-associated"/>
</dbReference>
<dbReference type="eggNOG" id="COG2312">
    <property type="taxonomic scope" value="Bacteria"/>
</dbReference>
<name>J2YB49_PSEFQ</name>
<dbReference type="PATRIC" id="fig|1038922.3.peg.2931"/>
<proteinExistence type="predicted"/>
<gene>
    <name evidence="1" type="ORF">PflQ2_2589</name>
</gene>
<dbReference type="InterPro" id="IPR007815">
    <property type="entry name" value="Emycin_Estase"/>
</dbReference>
<dbReference type="InterPro" id="IPR014622">
    <property type="entry name" value="UCP036794_erythomycin"/>
</dbReference>
<comment type="caution">
    <text evidence="1">The sequence shown here is derived from an EMBL/GenBank/DDBJ whole genome shotgun (WGS) entry which is preliminary data.</text>
</comment>
<sequence length="433" mass="48882">MDALNETLRAHAEPLPDAASEQFAALFDRYGDAQVVLIGEASHGTHEFYQARAAITRHLVTKHGFSIVAVEADWPDADQIDRCVRQRDTCDWQQAAFSRFPTWMWRNTDVQAFVRWLHEYNRSRPPQDRAEFRGLDVYSLGSSIGEVLEYLEGADPDMAREARQRYGCLTPWHDDPALYGHFTERGGMASCEGAVLEQLQALLNQRLGLMGKDEEALFNATQNARVVHAAEQYYRAMYQGSRQSWNLRDRHMFETLQAVRARQGRNAKAIVWAHNSHVGDARATEMGDGGQLTLGQLCRESLGQEAVLIGMGTDQGTVAAADDWDAPMQVKPVTPALPHSWERAFVEAGHPQALYDWRGEHHPALRTALSGRLLERAIGVIYRPRTERQSHYFDATLAEQFDAWLWFAHTQAITPLGRGQSPSHEEDTFPFGV</sequence>
<dbReference type="Gene3D" id="1.20.1440.30">
    <property type="entry name" value="Biosynthetic Protein domain"/>
    <property type="match status" value="1"/>
</dbReference>
<dbReference type="HOGENOM" id="CLU_026490_1_0_6"/>
<dbReference type="GO" id="GO:0046677">
    <property type="term" value="P:response to antibiotic"/>
    <property type="evidence" value="ECO:0007669"/>
    <property type="project" value="InterPro"/>
</dbReference>
<dbReference type="PANTHER" id="PTHR31299:SF0">
    <property type="entry name" value="ESTERASE, PUTATIVE (AFU_ORTHOLOGUE AFUA_1G05850)-RELATED"/>
    <property type="match status" value="1"/>
</dbReference>
<dbReference type="EMBL" id="AGBM01000001">
    <property type="protein sequence ID" value="EJL04094.1"/>
    <property type="molecule type" value="Genomic_DNA"/>
</dbReference>
<dbReference type="SUPFAM" id="SSF159501">
    <property type="entry name" value="EreA/ChaN-like"/>
    <property type="match status" value="1"/>
</dbReference>
<dbReference type="AlphaFoldDB" id="J2YB49"/>
<dbReference type="Gene3D" id="3.40.1660.10">
    <property type="entry name" value="EreA-like (biosynthetic domain)"/>
    <property type="match status" value="1"/>
</dbReference>
<dbReference type="PIRSF" id="PIRSF036794">
    <property type="entry name" value="UCP_erythr_ester"/>
    <property type="match status" value="1"/>
</dbReference>
<protein>
    <submittedName>
        <fullName evidence="1">Erythromycin esterase, putative</fullName>
    </submittedName>
</protein>
<reference evidence="1" key="1">
    <citation type="journal article" date="2012" name="PLoS Genet.">
        <title>Comparative Genomics of Plant-Associated Pseudomonas spp.: Insights into Diversity and Inheritance of Traits Involved in Multitrophic Interactions.</title>
        <authorList>
            <person name="Loper J.E."/>
            <person name="Hassan K.A."/>
            <person name="Mavrodi D.V."/>
            <person name="Davis E.W.II."/>
            <person name="Lim C.K."/>
            <person name="Shaffer B.T."/>
            <person name="Elbourne L.D."/>
            <person name="Stockwell V.O."/>
            <person name="Hartney S.L."/>
            <person name="Breakwell K."/>
            <person name="Henkels M.D."/>
            <person name="Tetu S.G."/>
            <person name="Rangel L.I."/>
            <person name="Kidarsa T.A."/>
            <person name="Wilson N.L."/>
            <person name="van de Mortel J.E."/>
            <person name="Song C."/>
            <person name="Blumhagen R."/>
            <person name="Radune D."/>
            <person name="Hostetler J.B."/>
            <person name="Brinkac L.M."/>
            <person name="Durkin A.S."/>
            <person name="Kluepfel D.A."/>
            <person name="Wechter W.P."/>
            <person name="Anderson A.J."/>
            <person name="Kim Y.C."/>
            <person name="Pierson L.S.III."/>
            <person name="Pierson E.A."/>
            <person name="Lindow S.E."/>
            <person name="Kobayashi D.Y."/>
            <person name="Raaijmakers J.M."/>
            <person name="Weller D.M."/>
            <person name="Thomashow L.S."/>
            <person name="Allen A.E."/>
            <person name="Paulsen I.T."/>
        </authorList>
    </citation>
    <scope>NUCLEOTIDE SEQUENCE [LARGE SCALE GENOMIC DNA]</scope>
    <source>
        <strain evidence="1">Q2-87</strain>
    </source>
</reference>
<accession>J2YB49</accession>
<dbReference type="Gene3D" id="3.30.1870.10">
    <property type="entry name" value="EreA-like, domain 2"/>
    <property type="match status" value="1"/>
</dbReference>
<dbReference type="CDD" id="cd14728">
    <property type="entry name" value="Ere-like"/>
    <property type="match status" value="1"/>
</dbReference>
<dbReference type="Proteomes" id="UP000007289">
    <property type="component" value="Chromosome"/>
</dbReference>
<organism evidence="1">
    <name type="scientific">Pseudomonas fluorescens (strain Q2-87)</name>
    <dbReference type="NCBI Taxonomy" id="1038922"/>
    <lineage>
        <taxon>Bacteria</taxon>
        <taxon>Pseudomonadati</taxon>
        <taxon>Pseudomonadota</taxon>
        <taxon>Gammaproteobacteria</taxon>
        <taxon>Pseudomonadales</taxon>
        <taxon>Pseudomonadaceae</taxon>
        <taxon>Pseudomonas</taxon>
    </lineage>
</organism>
<dbReference type="Pfam" id="PF05139">
    <property type="entry name" value="Erythro_esteras"/>
    <property type="match status" value="1"/>
</dbReference>
<evidence type="ECO:0000313" key="1">
    <source>
        <dbReference type="EMBL" id="EJL04094.1"/>
    </source>
</evidence>